<gene>
    <name evidence="1" type="primary">135</name>
    <name evidence="1" type="ORF">SEA_OCTOBIEN14_135</name>
</gene>
<sequence>MDSKAARAALREALAYWDEVDDRKSKFIADNEDPNGNEPKCGYEDWDMSIADANEELASAGDELADAVRDYFNSTKQGS</sequence>
<dbReference type="EMBL" id="MH976515">
    <property type="protein sequence ID" value="AYR03270.1"/>
    <property type="molecule type" value="Genomic_DNA"/>
</dbReference>
<accession>A0A3G3M9T2</accession>
<organism evidence="1 2">
    <name type="scientific">Gordonia phage Octobien14</name>
    <dbReference type="NCBI Taxonomy" id="2483673"/>
    <lineage>
        <taxon>Viruses</taxon>
        <taxon>Duplodnaviria</taxon>
        <taxon>Heunggongvirae</taxon>
        <taxon>Uroviricota</taxon>
        <taxon>Caudoviricetes</taxon>
        <taxon>Deeyouvirinae</taxon>
        <taxon>Octobienvirus</taxon>
        <taxon>Octobienvirus octobien14</taxon>
    </lineage>
</organism>
<dbReference type="RefSeq" id="YP_010246374.1">
    <property type="nucleotide sequence ID" value="NC_060134.1"/>
</dbReference>
<proteinExistence type="predicted"/>
<name>A0A3G3M9T2_9CAUD</name>
<keyword evidence="2" id="KW-1185">Reference proteome</keyword>
<reference evidence="1 2" key="1">
    <citation type="submission" date="2018-09" db="EMBL/GenBank/DDBJ databases">
        <authorList>
            <person name="Amanuel B.M."/>
            <person name="Anspach C.J."/>
            <person name="Chiquito R.J."/>
            <person name="Gales J.M."/>
            <person name="Hall T."/>
            <person name="Hotaki K."/>
            <person name="Lozano B."/>
            <person name="Mugisha B."/>
            <person name="Fogarty M.P."/>
            <person name="Leadon S.A."/>
            <person name="Molloy S.D."/>
            <person name="Garlena R.A."/>
            <person name="Russell D.A."/>
            <person name="Pope W.H."/>
            <person name="Jacobs-Sera D."/>
            <person name="Hatfull G.F."/>
        </authorList>
    </citation>
    <scope>NUCLEOTIDE SEQUENCE [LARGE SCALE GENOMIC DNA]</scope>
</reference>
<evidence type="ECO:0000313" key="2">
    <source>
        <dbReference type="Proteomes" id="UP000280547"/>
    </source>
</evidence>
<protein>
    <submittedName>
        <fullName evidence="1">Uncharacterized protein</fullName>
    </submittedName>
</protein>
<dbReference type="KEGG" id="vg:70080918"/>
<dbReference type="GeneID" id="70080918"/>
<evidence type="ECO:0000313" key="1">
    <source>
        <dbReference type="EMBL" id="AYR03270.1"/>
    </source>
</evidence>
<dbReference type="Proteomes" id="UP000280547">
    <property type="component" value="Segment"/>
</dbReference>